<dbReference type="InterPro" id="IPR000783">
    <property type="entry name" value="RNA_pol_subH/Rpb5_C"/>
</dbReference>
<evidence type="ECO:0000313" key="2">
    <source>
        <dbReference type="EMBL" id="QHT96831.1"/>
    </source>
</evidence>
<reference evidence="2" key="1">
    <citation type="journal article" date="2020" name="Nature">
        <title>Giant virus diversity and host interactions through global metagenomics.</title>
        <authorList>
            <person name="Schulz F."/>
            <person name="Roux S."/>
            <person name="Paez-Espino D."/>
            <person name="Jungbluth S."/>
            <person name="Walsh D.A."/>
            <person name="Denef V.J."/>
            <person name="McMahon K.D."/>
            <person name="Konstantinidis K.T."/>
            <person name="Eloe-Fadrosh E.A."/>
            <person name="Kyrpides N.C."/>
            <person name="Woyke T."/>
        </authorList>
    </citation>
    <scope>NUCLEOTIDE SEQUENCE</scope>
    <source>
        <strain evidence="2">GVMAG-M-3300024336-7</strain>
    </source>
</reference>
<sequence length="196" mass="22590">MDFIVYKNARLLMVYRGFDVTSKPQNEDDFGVIYNKDKMISIQGTKDSKILTIYILHSTSTRHRKKPREIFISKTIQSDAIVVCMDPKNRTTFVNNMTPSSSIFHIEFGLGTQLYLNFPESTIEKCNKYEIMSSKEIDTFKKLSGDSVKRLPAIFVTDTMMLWNGAKIGDVVRVTRFAEVSGYEIAYRRVVKPFKI</sequence>
<protein>
    <recommendedName>
        <fullName evidence="1">RNA polymerase subunit H/Rpb5 C-terminal domain-containing protein</fullName>
    </recommendedName>
</protein>
<dbReference type="GO" id="GO:0006351">
    <property type="term" value="P:DNA-templated transcription"/>
    <property type="evidence" value="ECO:0007669"/>
    <property type="project" value="InterPro"/>
</dbReference>
<dbReference type="Pfam" id="PF01191">
    <property type="entry name" value="RNA_pol_Rpb5_C"/>
    <property type="match status" value="1"/>
</dbReference>
<dbReference type="EMBL" id="MN740267">
    <property type="protein sequence ID" value="QHT96831.1"/>
    <property type="molecule type" value="Genomic_DNA"/>
</dbReference>
<dbReference type="InterPro" id="IPR035913">
    <property type="entry name" value="RPB5-like_sf"/>
</dbReference>
<dbReference type="Gene3D" id="3.90.940.20">
    <property type="entry name" value="RPB5-like RNA polymerase subunit"/>
    <property type="match status" value="1"/>
</dbReference>
<organism evidence="2">
    <name type="scientific">viral metagenome</name>
    <dbReference type="NCBI Taxonomy" id="1070528"/>
    <lineage>
        <taxon>unclassified sequences</taxon>
        <taxon>metagenomes</taxon>
        <taxon>organismal metagenomes</taxon>
    </lineage>
</organism>
<dbReference type="GO" id="GO:0003899">
    <property type="term" value="F:DNA-directed RNA polymerase activity"/>
    <property type="evidence" value="ECO:0007669"/>
    <property type="project" value="InterPro"/>
</dbReference>
<evidence type="ECO:0000259" key="1">
    <source>
        <dbReference type="Pfam" id="PF01191"/>
    </source>
</evidence>
<accession>A0A6C0IU76</accession>
<dbReference type="GO" id="GO:0003677">
    <property type="term" value="F:DNA binding"/>
    <property type="evidence" value="ECO:0007669"/>
    <property type="project" value="InterPro"/>
</dbReference>
<feature type="domain" description="RNA polymerase subunit H/Rpb5 C-terminal" evidence="1">
    <location>
        <begin position="127"/>
        <end position="190"/>
    </location>
</feature>
<proteinExistence type="predicted"/>
<dbReference type="SUPFAM" id="SSF55287">
    <property type="entry name" value="RPB5-like RNA polymerase subunit"/>
    <property type="match status" value="1"/>
</dbReference>
<name>A0A6C0IU76_9ZZZZ</name>
<dbReference type="AlphaFoldDB" id="A0A6C0IU76"/>